<evidence type="ECO:0000313" key="6">
    <source>
        <dbReference type="EMBL" id="QQZ49151.1"/>
    </source>
</evidence>
<evidence type="ECO:0000256" key="4">
    <source>
        <dbReference type="SAM" id="MobiDB-lite"/>
    </source>
</evidence>
<dbReference type="EMBL" id="CP068570">
    <property type="protein sequence ID" value="QQZ49151.1"/>
    <property type="molecule type" value="Genomic_DNA"/>
</dbReference>
<dbReference type="GO" id="GO:0005524">
    <property type="term" value="F:ATP binding"/>
    <property type="evidence" value="ECO:0007669"/>
    <property type="project" value="UniProtKB-KW"/>
</dbReference>
<dbReference type="InterPro" id="IPR050763">
    <property type="entry name" value="ABC_transporter_ATP-binding"/>
</dbReference>
<feature type="compositionally biased region" description="Low complexity" evidence="4">
    <location>
        <begin position="97"/>
        <end position="110"/>
    </location>
</feature>
<dbReference type="Pfam" id="PF00005">
    <property type="entry name" value="ABC_tran"/>
    <property type="match status" value="1"/>
</dbReference>
<keyword evidence="2" id="KW-0547">Nucleotide-binding</keyword>
<dbReference type="InterPro" id="IPR027417">
    <property type="entry name" value="P-loop_NTPase"/>
</dbReference>
<gene>
    <name evidence="6" type="ORF">JKL49_18690</name>
</gene>
<organism evidence="6">
    <name type="scientific">Phenylobacterium glaciei</name>
    <dbReference type="NCBI Taxonomy" id="2803784"/>
    <lineage>
        <taxon>Bacteria</taxon>
        <taxon>Pseudomonadati</taxon>
        <taxon>Pseudomonadota</taxon>
        <taxon>Alphaproteobacteria</taxon>
        <taxon>Caulobacterales</taxon>
        <taxon>Caulobacteraceae</taxon>
        <taxon>Phenylobacterium</taxon>
    </lineage>
</organism>
<dbReference type="PANTHER" id="PTHR42711">
    <property type="entry name" value="ABC TRANSPORTER ATP-BINDING PROTEIN"/>
    <property type="match status" value="1"/>
</dbReference>
<evidence type="ECO:0000256" key="3">
    <source>
        <dbReference type="ARBA" id="ARBA00022840"/>
    </source>
</evidence>
<dbReference type="Gene3D" id="3.40.50.300">
    <property type="entry name" value="P-loop containing nucleotide triphosphate hydrolases"/>
    <property type="match status" value="1"/>
</dbReference>
<proteinExistence type="predicted"/>
<keyword evidence="3 6" id="KW-0067">ATP-binding</keyword>
<dbReference type="SUPFAM" id="SSF52540">
    <property type="entry name" value="P-loop containing nucleoside triphosphate hydrolases"/>
    <property type="match status" value="1"/>
</dbReference>
<feature type="region of interest" description="Disordered" evidence="4">
    <location>
        <begin position="82"/>
        <end position="166"/>
    </location>
</feature>
<feature type="compositionally biased region" description="Basic and acidic residues" evidence="4">
    <location>
        <begin position="111"/>
        <end position="121"/>
    </location>
</feature>
<sequence length="166" mass="18219">MGERVAIIGPIGAGKSTTLKMLSGILEPSSGEASVLGLTPWKQRKALAYKIGVVFGQRSQLWGELPARESFALLRHIYDQEAAPSPNGWGADRAVRAGRPAGPARAPHVARPTDEVRDHRQPAARPQPAVPRRAHHRPGRDRQGRDPRLHPRARPRPRPDRAAHQP</sequence>
<dbReference type="AlphaFoldDB" id="A0A974P0W8"/>
<evidence type="ECO:0000259" key="5">
    <source>
        <dbReference type="Pfam" id="PF00005"/>
    </source>
</evidence>
<protein>
    <submittedName>
        <fullName evidence="6">ATP-binding cassette domain-containing protein</fullName>
    </submittedName>
</protein>
<keyword evidence="1" id="KW-0813">Transport</keyword>
<dbReference type="GO" id="GO:0016887">
    <property type="term" value="F:ATP hydrolysis activity"/>
    <property type="evidence" value="ECO:0007669"/>
    <property type="project" value="InterPro"/>
</dbReference>
<feature type="compositionally biased region" description="Basic and acidic residues" evidence="4">
    <location>
        <begin position="157"/>
        <end position="166"/>
    </location>
</feature>
<accession>A0A974P0W8</accession>
<reference evidence="6" key="1">
    <citation type="submission" date="2021-01" db="EMBL/GenBank/DDBJ databases">
        <title>Genome sequence of Phenylobacterium sp. 20VBR1 isolated from a valley glaceir, Ny-Alesund, Svalbard.</title>
        <authorList>
            <person name="Thomas F.A."/>
            <person name="Krishnan K.P."/>
            <person name="Sinha R.K."/>
        </authorList>
    </citation>
    <scope>NUCLEOTIDE SEQUENCE</scope>
    <source>
        <strain evidence="6">20VBR1</strain>
    </source>
</reference>
<feature type="domain" description="ABC transporter" evidence="5">
    <location>
        <begin position="2"/>
        <end position="80"/>
    </location>
</feature>
<feature type="compositionally biased region" description="Basic and acidic residues" evidence="4">
    <location>
        <begin position="140"/>
        <end position="149"/>
    </location>
</feature>
<dbReference type="PANTHER" id="PTHR42711:SF1">
    <property type="entry name" value="ABC-TRANSPORT PROTEIN, ATP-BINDING COMPONENT"/>
    <property type="match status" value="1"/>
</dbReference>
<dbReference type="InterPro" id="IPR003439">
    <property type="entry name" value="ABC_transporter-like_ATP-bd"/>
</dbReference>
<evidence type="ECO:0000256" key="2">
    <source>
        <dbReference type="ARBA" id="ARBA00022741"/>
    </source>
</evidence>
<name>A0A974P0W8_9CAUL</name>
<evidence type="ECO:0000256" key="1">
    <source>
        <dbReference type="ARBA" id="ARBA00022448"/>
    </source>
</evidence>